<feature type="domain" description="RING-type" evidence="6">
    <location>
        <begin position="128"/>
        <end position="172"/>
    </location>
</feature>
<name>A0A1E5RBZ9_9ASCO</name>
<dbReference type="PANTHER" id="PTHR47094:SF1">
    <property type="entry name" value="RING-TYPE E3 UBIQUITIN TRANSFERASE"/>
    <property type="match status" value="1"/>
</dbReference>
<dbReference type="GO" id="GO:0016567">
    <property type="term" value="P:protein ubiquitination"/>
    <property type="evidence" value="ECO:0007669"/>
    <property type="project" value="UniProtKB-UniPathway"/>
</dbReference>
<dbReference type="Proteomes" id="UP000095728">
    <property type="component" value="Unassembled WGS sequence"/>
</dbReference>
<accession>A0A1E5RBZ9</accession>
<evidence type="ECO:0000259" key="6">
    <source>
        <dbReference type="PROSITE" id="PS50089"/>
    </source>
</evidence>
<keyword evidence="8" id="KW-1185">Reference proteome</keyword>
<dbReference type="SUPFAM" id="SSF57850">
    <property type="entry name" value="RING/U-box"/>
    <property type="match status" value="1"/>
</dbReference>
<evidence type="ECO:0000313" key="7">
    <source>
        <dbReference type="EMBL" id="OEJ84103.1"/>
    </source>
</evidence>
<dbReference type="InterPro" id="IPR017907">
    <property type="entry name" value="Znf_RING_CS"/>
</dbReference>
<dbReference type="SMART" id="SM00184">
    <property type="entry name" value="RING"/>
    <property type="match status" value="1"/>
</dbReference>
<dbReference type="Gene3D" id="3.30.40.10">
    <property type="entry name" value="Zinc/RING finger domain, C3HC4 (zinc finger)"/>
    <property type="match status" value="1"/>
</dbReference>
<evidence type="ECO:0000256" key="5">
    <source>
        <dbReference type="SAM" id="MobiDB-lite"/>
    </source>
</evidence>
<evidence type="ECO:0000256" key="3">
    <source>
        <dbReference type="ARBA" id="ARBA00022833"/>
    </source>
</evidence>
<dbReference type="InterPro" id="IPR049627">
    <property type="entry name" value="SLX8"/>
</dbReference>
<dbReference type="InterPro" id="IPR018957">
    <property type="entry name" value="Znf_C3HC4_RING-type"/>
</dbReference>
<dbReference type="PANTHER" id="PTHR47094">
    <property type="entry name" value="ELFLESS, ISOFORM B"/>
    <property type="match status" value="1"/>
</dbReference>
<keyword evidence="2 4" id="KW-0863">Zinc-finger</keyword>
<dbReference type="GO" id="GO:0140082">
    <property type="term" value="F:SUMO-ubiquitin ligase activity"/>
    <property type="evidence" value="ECO:0007669"/>
    <property type="project" value="TreeGrafter"/>
</dbReference>
<dbReference type="UniPathway" id="UPA00143"/>
<organism evidence="7 8">
    <name type="scientific">Hanseniaspora osmophila</name>
    <dbReference type="NCBI Taxonomy" id="56408"/>
    <lineage>
        <taxon>Eukaryota</taxon>
        <taxon>Fungi</taxon>
        <taxon>Dikarya</taxon>
        <taxon>Ascomycota</taxon>
        <taxon>Saccharomycotina</taxon>
        <taxon>Saccharomycetes</taxon>
        <taxon>Saccharomycodales</taxon>
        <taxon>Saccharomycodaceae</taxon>
        <taxon>Hanseniaspora</taxon>
    </lineage>
</organism>
<dbReference type="GO" id="GO:0006511">
    <property type="term" value="P:ubiquitin-dependent protein catabolic process"/>
    <property type="evidence" value="ECO:0007669"/>
    <property type="project" value="TreeGrafter"/>
</dbReference>
<protein>
    <submittedName>
        <fullName evidence="7">E3 ubiquitin-protein ligase complex SLX5-SLX8 subunit SLX8</fullName>
    </submittedName>
</protein>
<dbReference type="PROSITE" id="PS50089">
    <property type="entry name" value="ZF_RING_2"/>
    <property type="match status" value="1"/>
</dbReference>
<dbReference type="EMBL" id="LPNM01000008">
    <property type="protein sequence ID" value="OEJ84103.1"/>
    <property type="molecule type" value="Genomic_DNA"/>
</dbReference>
<dbReference type="GO" id="GO:0061630">
    <property type="term" value="F:ubiquitin protein ligase activity"/>
    <property type="evidence" value="ECO:0007669"/>
    <property type="project" value="InterPro"/>
</dbReference>
<keyword evidence="1" id="KW-0479">Metal-binding</keyword>
<dbReference type="OrthoDB" id="6270329at2759"/>
<dbReference type="AlphaFoldDB" id="A0A1E5RBZ9"/>
<evidence type="ECO:0000256" key="4">
    <source>
        <dbReference type="PROSITE-ProRule" id="PRU00175"/>
    </source>
</evidence>
<evidence type="ECO:0000256" key="1">
    <source>
        <dbReference type="ARBA" id="ARBA00022723"/>
    </source>
</evidence>
<dbReference type="GO" id="GO:0033768">
    <property type="term" value="C:SUMO-targeted ubiquitin ligase complex"/>
    <property type="evidence" value="ECO:0007669"/>
    <property type="project" value="TreeGrafter"/>
</dbReference>
<evidence type="ECO:0000256" key="2">
    <source>
        <dbReference type="ARBA" id="ARBA00022771"/>
    </source>
</evidence>
<dbReference type="InterPro" id="IPR013083">
    <property type="entry name" value="Znf_RING/FYVE/PHD"/>
</dbReference>
<keyword evidence="3" id="KW-0862">Zinc</keyword>
<reference evidence="8" key="1">
    <citation type="journal article" date="2016" name="Genome Announc.">
        <title>Genome sequences of three species of Hanseniaspora isolated from spontaneous wine fermentations.</title>
        <authorList>
            <person name="Sternes P.R."/>
            <person name="Lee D."/>
            <person name="Kutyna D.R."/>
            <person name="Borneman A.R."/>
        </authorList>
    </citation>
    <scope>NUCLEOTIDE SEQUENCE [LARGE SCALE GENOMIC DNA]</scope>
    <source>
        <strain evidence="8">AWRI3579</strain>
    </source>
</reference>
<evidence type="ECO:0000313" key="8">
    <source>
        <dbReference type="Proteomes" id="UP000095728"/>
    </source>
</evidence>
<feature type="region of interest" description="Disordered" evidence="5">
    <location>
        <begin position="1"/>
        <end position="40"/>
    </location>
</feature>
<dbReference type="STRING" id="56408.A0A1E5RBZ9"/>
<dbReference type="InParanoid" id="A0A1E5RBZ9"/>
<comment type="caution">
    <text evidence="7">The sequence shown here is derived from an EMBL/GenBank/DDBJ whole genome shotgun (WGS) entry which is preliminary data.</text>
</comment>
<sequence length="194" mass="21286">MAEDISLAELSTSQANTEDVHGGTVASSSSNNKRARISSVESADFEELQIVTKKQKHAGNTLPDATTNQQQQALDSDELVVIAEDIRNEQVGEAIDDDDIEIIEKPSVPRDKSKERGDVTKSITQYQCPICLEPPSPAMITKCGHVFCTDCLFNMLNSSRTQRLAGTCALCRTKIPLNKTNLMVMKFTTVKKPN</sequence>
<gene>
    <name evidence="7" type="ORF">AWRI3579_g3038</name>
</gene>
<dbReference type="GO" id="GO:0008270">
    <property type="term" value="F:zinc ion binding"/>
    <property type="evidence" value="ECO:0007669"/>
    <property type="project" value="UniProtKB-KW"/>
</dbReference>
<proteinExistence type="predicted"/>
<dbReference type="InterPro" id="IPR001841">
    <property type="entry name" value="Znf_RING"/>
</dbReference>
<dbReference type="Pfam" id="PF00097">
    <property type="entry name" value="zf-C3HC4"/>
    <property type="match status" value="1"/>
</dbReference>
<dbReference type="PROSITE" id="PS00518">
    <property type="entry name" value="ZF_RING_1"/>
    <property type="match status" value="1"/>
</dbReference>
<dbReference type="GO" id="GO:0032183">
    <property type="term" value="F:SUMO binding"/>
    <property type="evidence" value="ECO:0007669"/>
    <property type="project" value="TreeGrafter"/>
</dbReference>